<dbReference type="KEGG" id="fmr:Fuma_04849"/>
<dbReference type="PANTHER" id="PTHR42942:SF1">
    <property type="entry name" value="ALKYLTRANSFERASE-LIKE PROTEIN 1"/>
    <property type="match status" value="1"/>
</dbReference>
<accession>A0A1P8WMC2</accession>
<dbReference type="GO" id="GO:0032259">
    <property type="term" value="P:methylation"/>
    <property type="evidence" value="ECO:0007669"/>
    <property type="project" value="UniProtKB-KW"/>
</dbReference>
<dbReference type="GO" id="GO:0008168">
    <property type="term" value="F:methyltransferase activity"/>
    <property type="evidence" value="ECO:0007669"/>
    <property type="project" value="UniProtKB-KW"/>
</dbReference>
<protein>
    <submittedName>
        <fullName evidence="3">Methylated-DNA-[protein]-cysteine S-methyltransferase</fullName>
    </submittedName>
</protein>
<keyword evidence="1" id="KW-0227">DNA damage</keyword>
<dbReference type="Gene3D" id="1.10.10.10">
    <property type="entry name" value="Winged helix-like DNA-binding domain superfamily/Winged helix DNA-binding domain"/>
    <property type="match status" value="1"/>
</dbReference>
<evidence type="ECO:0000259" key="2">
    <source>
        <dbReference type="Pfam" id="PF01035"/>
    </source>
</evidence>
<reference evidence="3 4" key="1">
    <citation type="journal article" date="2016" name="Front. Microbiol.">
        <title>Fuerstia marisgermanicae gen. nov., sp. nov., an Unusual Member of the Phylum Planctomycetes from the German Wadden Sea.</title>
        <authorList>
            <person name="Kohn T."/>
            <person name="Heuer A."/>
            <person name="Jogler M."/>
            <person name="Vollmers J."/>
            <person name="Boedeker C."/>
            <person name="Bunk B."/>
            <person name="Rast P."/>
            <person name="Borchert D."/>
            <person name="Glockner I."/>
            <person name="Freese H.M."/>
            <person name="Klenk H.P."/>
            <person name="Overmann J."/>
            <person name="Kaster A.K."/>
            <person name="Rohde M."/>
            <person name="Wiegand S."/>
            <person name="Jogler C."/>
        </authorList>
    </citation>
    <scope>NUCLEOTIDE SEQUENCE [LARGE SCALE GENOMIC DNA]</scope>
    <source>
        <strain evidence="3 4">NH11</strain>
    </source>
</reference>
<dbReference type="AlphaFoldDB" id="A0A1P8WMC2"/>
<evidence type="ECO:0000313" key="4">
    <source>
        <dbReference type="Proteomes" id="UP000187735"/>
    </source>
</evidence>
<proteinExistence type="predicted"/>
<evidence type="ECO:0000256" key="1">
    <source>
        <dbReference type="ARBA" id="ARBA00022763"/>
    </source>
</evidence>
<dbReference type="GO" id="GO:0006281">
    <property type="term" value="P:DNA repair"/>
    <property type="evidence" value="ECO:0007669"/>
    <property type="project" value="InterPro"/>
</dbReference>
<dbReference type="EMBL" id="CP017641">
    <property type="protein sequence ID" value="APZ95194.1"/>
    <property type="molecule type" value="Genomic_DNA"/>
</dbReference>
<organism evidence="3 4">
    <name type="scientific">Fuerstiella marisgermanici</name>
    <dbReference type="NCBI Taxonomy" id="1891926"/>
    <lineage>
        <taxon>Bacteria</taxon>
        <taxon>Pseudomonadati</taxon>
        <taxon>Planctomycetota</taxon>
        <taxon>Planctomycetia</taxon>
        <taxon>Planctomycetales</taxon>
        <taxon>Planctomycetaceae</taxon>
        <taxon>Fuerstiella</taxon>
    </lineage>
</organism>
<keyword evidence="3" id="KW-0808">Transferase</keyword>
<dbReference type="Pfam" id="PF01035">
    <property type="entry name" value="DNA_binding_1"/>
    <property type="match status" value="1"/>
</dbReference>
<sequence>MSTAAAKITAVVRRIPPGKVATYGQVASLAGLPKNARQVGTVLKSLPDDSGVPWQRVVNSLGRISERDSSTFEGLQRFLLEGEGVVFSETDRIDLNEYRWQPKRRAKS</sequence>
<name>A0A1P8WMC2_9PLAN</name>
<dbReference type="PANTHER" id="PTHR42942">
    <property type="entry name" value="6-O-METHYLGUANINE DNA METHYLTRANSFERASE"/>
    <property type="match status" value="1"/>
</dbReference>
<feature type="domain" description="Methylated-DNA-[protein]-cysteine S-methyltransferase DNA binding" evidence="2">
    <location>
        <begin position="6"/>
        <end position="85"/>
    </location>
</feature>
<dbReference type="InterPro" id="IPR036388">
    <property type="entry name" value="WH-like_DNA-bd_sf"/>
</dbReference>
<dbReference type="OrthoDB" id="9790916at2"/>
<dbReference type="STRING" id="1891926.Fuma_04849"/>
<dbReference type="CDD" id="cd06445">
    <property type="entry name" value="ATase"/>
    <property type="match status" value="1"/>
</dbReference>
<keyword evidence="4" id="KW-1185">Reference proteome</keyword>
<dbReference type="InterPro" id="IPR036217">
    <property type="entry name" value="MethylDNA_cys_MeTrfase_DNAb"/>
</dbReference>
<evidence type="ECO:0000313" key="3">
    <source>
        <dbReference type="EMBL" id="APZ95194.1"/>
    </source>
</evidence>
<gene>
    <name evidence="3" type="ORF">Fuma_04849</name>
</gene>
<dbReference type="InterPro" id="IPR014048">
    <property type="entry name" value="MethylDNA_cys_MeTrfase_DNA-bd"/>
</dbReference>
<dbReference type="RefSeq" id="WP_077026395.1">
    <property type="nucleotide sequence ID" value="NZ_CP017641.1"/>
</dbReference>
<dbReference type="InterPro" id="IPR052520">
    <property type="entry name" value="ATL_DNA_repair"/>
</dbReference>
<keyword evidence="3" id="KW-0489">Methyltransferase</keyword>
<dbReference type="SUPFAM" id="SSF46767">
    <property type="entry name" value="Methylated DNA-protein cysteine methyltransferase, C-terminal domain"/>
    <property type="match status" value="1"/>
</dbReference>
<dbReference type="Proteomes" id="UP000187735">
    <property type="component" value="Chromosome"/>
</dbReference>